<feature type="chain" id="PRO_5004462309" description="Lipoprotein" evidence="2">
    <location>
        <begin position="30"/>
        <end position="164"/>
    </location>
</feature>
<protein>
    <recommendedName>
        <fullName evidence="5">Lipoprotein</fullName>
    </recommendedName>
</protein>
<dbReference type="PATRIC" id="fig|1315976.3.peg.62"/>
<gene>
    <name evidence="3" type="ORF">PLESHI_00440</name>
</gene>
<evidence type="ECO:0008006" key="5">
    <source>
        <dbReference type="Google" id="ProtNLM"/>
    </source>
</evidence>
<feature type="compositionally biased region" description="Basic and acidic residues" evidence="1">
    <location>
        <begin position="145"/>
        <end position="155"/>
    </location>
</feature>
<dbReference type="HOGENOM" id="CLU_119865_0_0_6"/>
<evidence type="ECO:0000313" key="4">
    <source>
        <dbReference type="Proteomes" id="UP000014012"/>
    </source>
</evidence>
<evidence type="ECO:0000256" key="1">
    <source>
        <dbReference type="SAM" id="MobiDB-lite"/>
    </source>
</evidence>
<keyword evidence="2" id="KW-0732">Signal</keyword>
<organism evidence="3 4">
    <name type="scientific">Plesiomonas shigelloides 302-73</name>
    <dbReference type="NCBI Taxonomy" id="1315976"/>
    <lineage>
        <taxon>Bacteria</taxon>
        <taxon>Pseudomonadati</taxon>
        <taxon>Pseudomonadota</taxon>
        <taxon>Gammaproteobacteria</taxon>
        <taxon>Enterobacterales</taxon>
        <taxon>Enterobacteriaceae</taxon>
        <taxon>Plesiomonas</taxon>
    </lineage>
</organism>
<comment type="caution">
    <text evidence="3">The sequence shown here is derived from an EMBL/GenBank/DDBJ whole genome shotgun (WGS) entry which is preliminary data.</text>
</comment>
<evidence type="ECO:0000313" key="3">
    <source>
        <dbReference type="EMBL" id="EON90435.1"/>
    </source>
</evidence>
<dbReference type="Proteomes" id="UP000014012">
    <property type="component" value="Unassembled WGS sequence"/>
</dbReference>
<proteinExistence type="predicted"/>
<feature type="signal peptide" evidence="2">
    <location>
        <begin position="1"/>
        <end position="29"/>
    </location>
</feature>
<feature type="region of interest" description="Disordered" evidence="1">
    <location>
        <begin position="145"/>
        <end position="164"/>
    </location>
</feature>
<dbReference type="AlphaFoldDB" id="R8AVS8"/>
<name>R8AVS8_PLESH</name>
<reference evidence="3 4" key="1">
    <citation type="journal article" date="2013" name="Genome Announc.">
        <title>Genome Sequence of Plesiomonas shigelloides Strain 302-73 (Serotype O1).</title>
        <authorList>
            <person name="Pique N."/>
            <person name="Aquilini E."/>
            <person name="Alioto T."/>
            <person name="Minana-Galbis D."/>
            <person name="Tomas J.M."/>
        </authorList>
    </citation>
    <scope>NUCLEOTIDE SEQUENCE [LARGE SCALE GENOMIC DNA]</scope>
    <source>
        <strain evidence="3 4">302-73</strain>
    </source>
</reference>
<evidence type="ECO:0000256" key="2">
    <source>
        <dbReference type="SAM" id="SignalP"/>
    </source>
</evidence>
<sequence length="164" mass="17848">MGSKGRNAMKAWVMITAGVVMLSQTPAFAISEAYRQKLEHSGCTQVSELQGCDINKSKAENAKAGFVTAEAAAPTTQATADPAHPYTGQWVAKNDRGDTVATIRVDKQEHVWVNGEKVKAKRSDGALEFHQGSLVYRIQGDRRLKDEDKWMDRDAGTSGPIVAE</sequence>
<dbReference type="EMBL" id="AQQO01000020">
    <property type="protein sequence ID" value="EON90435.1"/>
    <property type="molecule type" value="Genomic_DNA"/>
</dbReference>
<accession>R8AVS8</accession>
<keyword evidence="4" id="KW-1185">Reference proteome</keyword>